<keyword evidence="8" id="KW-0325">Glycoprotein</keyword>
<evidence type="ECO:0000256" key="7">
    <source>
        <dbReference type="ARBA" id="ARBA00023136"/>
    </source>
</evidence>
<evidence type="ECO:0000256" key="11">
    <source>
        <dbReference type="ARBA" id="ARBA00023326"/>
    </source>
</evidence>
<evidence type="ECO:0000256" key="4">
    <source>
        <dbReference type="ARBA" id="ARBA00012780"/>
    </source>
</evidence>
<evidence type="ECO:0000256" key="3">
    <source>
        <dbReference type="ARBA" id="ARBA00008773"/>
    </source>
</evidence>
<evidence type="ECO:0000256" key="12">
    <source>
        <dbReference type="ARBA" id="ARBA00037649"/>
    </source>
</evidence>
<feature type="compositionally biased region" description="Pro residues" evidence="15">
    <location>
        <begin position="1"/>
        <end position="18"/>
    </location>
</feature>
<feature type="region of interest" description="Disordered" evidence="15">
    <location>
        <begin position="1"/>
        <end position="21"/>
    </location>
</feature>
<dbReference type="GO" id="GO:0071555">
    <property type="term" value="P:cell wall organization"/>
    <property type="evidence" value="ECO:0007669"/>
    <property type="project" value="UniProtKB-KW"/>
</dbReference>
<keyword evidence="10" id="KW-0961">Cell wall biogenesis/degradation</keyword>
<evidence type="ECO:0000256" key="6">
    <source>
        <dbReference type="ARBA" id="ARBA00022801"/>
    </source>
</evidence>
<dbReference type="PANTHER" id="PTHR16631:SF17">
    <property type="entry name" value="GLUCAN ENDO-1,3-BETA-GLUCOSIDASE BTGC"/>
    <property type="match status" value="1"/>
</dbReference>
<name>A0A9W7YFN6_9FUNG</name>
<proteinExistence type="inferred from homology"/>
<dbReference type="Proteomes" id="UP001143981">
    <property type="component" value="Unassembled WGS sequence"/>
</dbReference>
<dbReference type="PANTHER" id="PTHR16631">
    <property type="entry name" value="GLUCAN 1,3-BETA-GLUCOSIDASE"/>
    <property type="match status" value="1"/>
</dbReference>
<evidence type="ECO:0000256" key="10">
    <source>
        <dbReference type="ARBA" id="ARBA00023316"/>
    </source>
</evidence>
<dbReference type="EC" id="3.2.1.39" evidence="4"/>
<keyword evidence="5" id="KW-1003">Cell membrane</keyword>
<sequence>MIYTSAPPPPPPPPPPVPSGGKLWGLTYSPYNNDGSCPDLGTVTSQLKDVAKVAENIRLYSTDCSQLSLAMQAISNSKLPLSIHAGIWVTAGDDRVNSDLDAFVAAAKQYDRSLIKGLSVGNEAITNGMSESQLIGYIRTVRSRLQAEGLGGIPVYTTETDGRFSQALADASDLIQVNLQAIFDKSFTSIGASAQSVIDRARAVKANIARGKSVQIGEVGWASAGSTGPCPLTLSNAKQFVQKLKCLAANTDFNYFYFEAKDALWKKHPVLSEQSFGIFTSDFSPKFDFGVLDSC</sequence>
<keyword evidence="7" id="KW-0472">Membrane</keyword>
<dbReference type="SUPFAM" id="SSF51445">
    <property type="entry name" value="(Trans)glycosidases"/>
    <property type="match status" value="1"/>
</dbReference>
<evidence type="ECO:0000256" key="14">
    <source>
        <dbReference type="ARBA" id="ARBA00043078"/>
    </source>
</evidence>
<gene>
    <name evidence="16" type="ORF">LPJ61_002509</name>
</gene>
<dbReference type="Gene3D" id="3.20.20.80">
    <property type="entry name" value="Glycosidases"/>
    <property type="match status" value="2"/>
</dbReference>
<reference evidence="16" key="1">
    <citation type="submission" date="2022-07" db="EMBL/GenBank/DDBJ databases">
        <title>Phylogenomic reconstructions and comparative analyses of Kickxellomycotina fungi.</title>
        <authorList>
            <person name="Reynolds N.K."/>
            <person name="Stajich J.E."/>
            <person name="Barry K."/>
            <person name="Grigoriev I.V."/>
            <person name="Crous P."/>
            <person name="Smith M.E."/>
        </authorList>
    </citation>
    <scope>NUCLEOTIDE SEQUENCE</scope>
    <source>
        <strain evidence="16">BCRC 34381</strain>
    </source>
</reference>
<keyword evidence="17" id="KW-1185">Reference proteome</keyword>
<evidence type="ECO:0000256" key="13">
    <source>
        <dbReference type="ARBA" id="ARBA00042373"/>
    </source>
</evidence>
<comment type="subcellular location">
    <subcellularLocation>
        <location evidence="2">Cell membrane</location>
        <topology evidence="2">Single-pass type II membrane protein</topology>
    </subcellularLocation>
</comment>
<evidence type="ECO:0000256" key="15">
    <source>
        <dbReference type="SAM" id="MobiDB-lite"/>
    </source>
</evidence>
<keyword evidence="6" id="KW-0378">Hydrolase</keyword>
<evidence type="ECO:0000256" key="8">
    <source>
        <dbReference type="ARBA" id="ARBA00023180"/>
    </source>
</evidence>
<dbReference type="AlphaFoldDB" id="A0A9W7YFN6"/>
<dbReference type="GO" id="GO:0042973">
    <property type="term" value="F:glucan endo-1,3-beta-D-glucosidase activity"/>
    <property type="evidence" value="ECO:0007669"/>
    <property type="project" value="UniProtKB-EC"/>
</dbReference>
<comment type="catalytic activity">
    <reaction evidence="1">
        <text>Hydrolysis of (1-&gt;3)-beta-D-glucosidic linkages in (1-&gt;3)-beta-D-glucans.</text>
        <dbReference type="EC" id="3.2.1.39"/>
    </reaction>
</comment>
<dbReference type="GO" id="GO:0000272">
    <property type="term" value="P:polysaccharide catabolic process"/>
    <property type="evidence" value="ECO:0007669"/>
    <property type="project" value="UniProtKB-KW"/>
</dbReference>
<dbReference type="OrthoDB" id="77201at2759"/>
<dbReference type="InterPro" id="IPR017853">
    <property type="entry name" value="GH"/>
</dbReference>
<organism evidence="16 17">
    <name type="scientific">Coemansia biformis</name>
    <dbReference type="NCBI Taxonomy" id="1286918"/>
    <lineage>
        <taxon>Eukaryota</taxon>
        <taxon>Fungi</taxon>
        <taxon>Fungi incertae sedis</taxon>
        <taxon>Zoopagomycota</taxon>
        <taxon>Kickxellomycotina</taxon>
        <taxon>Kickxellomycetes</taxon>
        <taxon>Kickxellales</taxon>
        <taxon>Kickxellaceae</taxon>
        <taxon>Coemansia</taxon>
    </lineage>
</organism>
<dbReference type="InterPro" id="IPR050732">
    <property type="entry name" value="Beta-glucan_modifiers"/>
</dbReference>
<comment type="similarity">
    <text evidence="3">Belongs to the glycosyl hydrolase 17 family.</text>
</comment>
<dbReference type="GO" id="GO:0009986">
    <property type="term" value="C:cell surface"/>
    <property type="evidence" value="ECO:0007669"/>
    <property type="project" value="TreeGrafter"/>
</dbReference>
<evidence type="ECO:0000256" key="5">
    <source>
        <dbReference type="ARBA" id="ARBA00022475"/>
    </source>
</evidence>
<dbReference type="GO" id="GO:0005576">
    <property type="term" value="C:extracellular region"/>
    <property type="evidence" value="ECO:0007669"/>
    <property type="project" value="TreeGrafter"/>
</dbReference>
<accession>A0A9W7YFN6</accession>
<keyword evidence="11" id="KW-0624">Polysaccharide degradation</keyword>
<evidence type="ECO:0000313" key="17">
    <source>
        <dbReference type="Proteomes" id="UP001143981"/>
    </source>
</evidence>
<protein>
    <recommendedName>
        <fullName evidence="4">glucan endo-1,3-beta-D-glucosidase</fullName>
        <ecNumber evidence="4">3.2.1.39</ecNumber>
    </recommendedName>
    <alternativeName>
        <fullName evidence="14">Endo-1,3-beta-glucanase btgC</fullName>
    </alternativeName>
    <alternativeName>
        <fullName evidence="13">Laminarinase btgC</fullName>
    </alternativeName>
</protein>
<evidence type="ECO:0000256" key="2">
    <source>
        <dbReference type="ARBA" id="ARBA00004401"/>
    </source>
</evidence>
<keyword evidence="9" id="KW-0119">Carbohydrate metabolism</keyword>
<evidence type="ECO:0000256" key="1">
    <source>
        <dbReference type="ARBA" id="ARBA00000382"/>
    </source>
</evidence>
<dbReference type="GO" id="GO:0009277">
    <property type="term" value="C:fungal-type cell wall"/>
    <property type="evidence" value="ECO:0007669"/>
    <property type="project" value="TreeGrafter"/>
</dbReference>
<dbReference type="EMBL" id="JANBOI010000323">
    <property type="protein sequence ID" value="KAJ1731490.1"/>
    <property type="molecule type" value="Genomic_DNA"/>
</dbReference>
<dbReference type="GO" id="GO:0005886">
    <property type="term" value="C:plasma membrane"/>
    <property type="evidence" value="ECO:0007669"/>
    <property type="project" value="UniProtKB-SubCell"/>
</dbReference>
<comment type="caution">
    <text evidence="16">The sequence shown here is derived from an EMBL/GenBank/DDBJ whole genome shotgun (WGS) entry which is preliminary data.</text>
</comment>
<evidence type="ECO:0000313" key="16">
    <source>
        <dbReference type="EMBL" id="KAJ1731490.1"/>
    </source>
</evidence>
<comment type="function">
    <text evidence="12">Glucanases play a role in cell expansion during growth, in cell-cell fusion during mating, and in spore release during sporulation. This enzyme may be involved in beta-glucan degradation. Active on laminarin and lichenan.</text>
</comment>
<evidence type="ECO:0000256" key="9">
    <source>
        <dbReference type="ARBA" id="ARBA00023277"/>
    </source>
</evidence>